<accession>A0A2N1JFD2</accession>
<dbReference type="EMBL" id="KZ454988">
    <property type="protein sequence ID" value="PKI85261.1"/>
    <property type="molecule type" value="Genomic_DNA"/>
</dbReference>
<gene>
    <name evidence="2" type="ORF">MVES_001339</name>
</gene>
<evidence type="ECO:0000256" key="1">
    <source>
        <dbReference type="SAM" id="MobiDB-lite"/>
    </source>
</evidence>
<dbReference type="STRING" id="2020962.A0A2N1JFD2"/>
<sequence length="241" mass="27154">MTELAAALAHVRAAEAALAAVLAREAREAQNARSVAAERAANVSRNTDADLPADLPAAYRTLRRDYDALHARHMECMQKWREFKGWWRTEIRKRREQKCARVLSAAHATTDPPTSTEYTKMRTPLQDRTQVLEHRRHVRALLDEDPSMFKGTGRYASTKRAAAPVSAPPRTRRTMHAADCACCREYYAAVAPKDNPLDDAEHGAHARRQHSSRHRHAMPPETTPPDYCSSEAAEINRRARA</sequence>
<evidence type="ECO:0000313" key="2">
    <source>
        <dbReference type="EMBL" id="PKI85261.1"/>
    </source>
</evidence>
<dbReference type="Proteomes" id="UP000232875">
    <property type="component" value="Unassembled WGS sequence"/>
</dbReference>
<evidence type="ECO:0000313" key="3">
    <source>
        <dbReference type="Proteomes" id="UP000232875"/>
    </source>
</evidence>
<protein>
    <submittedName>
        <fullName evidence="2">Uncharacterized protein</fullName>
    </submittedName>
</protein>
<feature type="compositionally biased region" description="Basic residues" evidence="1">
    <location>
        <begin position="205"/>
        <end position="217"/>
    </location>
</feature>
<dbReference type="AlphaFoldDB" id="A0A2N1JFD2"/>
<feature type="region of interest" description="Disordered" evidence="1">
    <location>
        <begin position="197"/>
        <end position="241"/>
    </location>
</feature>
<reference evidence="2 3" key="1">
    <citation type="submission" date="2017-10" db="EMBL/GenBank/DDBJ databases">
        <title>A novel species of cold-tolerant Malassezia isolated from bats.</title>
        <authorList>
            <person name="Lorch J.M."/>
            <person name="Palmer J.M."/>
            <person name="Vanderwolf K.J."/>
            <person name="Schmidt K.Z."/>
            <person name="Verant M.L."/>
            <person name="Weller T.J."/>
            <person name="Blehert D.S."/>
        </authorList>
    </citation>
    <scope>NUCLEOTIDE SEQUENCE [LARGE SCALE GENOMIC DNA]</scope>
    <source>
        <strain evidence="2 3">NWHC:44797-103</strain>
    </source>
</reference>
<organism evidence="2 3">
    <name type="scientific">Malassezia vespertilionis</name>
    <dbReference type="NCBI Taxonomy" id="2020962"/>
    <lineage>
        <taxon>Eukaryota</taxon>
        <taxon>Fungi</taxon>
        <taxon>Dikarya</taxon>
        <taxon>Basidiomycota</taxon>
        <taxon>Ustilaginomycotina</taxon>
        <taxon>Malasseziomycetes</taxon>
        <taxon>Malasseziales</taxon>
        <taxon>Malasseziaceae</taxon>
        <taxon>Malassezia</taxon>
    </lineage>
</organism>
<name>A0A2N1JFD2_9BASI</name>
<keyword evidence="3" id="KW-1185">Reference proteome</keyword>
<proteinExistence type="predicted"/>
<dbReference type="OrthoDB" id="5801062at2759"/>